<dbReference type="SUPFAM" id="SSF51230">
    <property type="entry name" value="Single hybrid motif"/>
    <property type="match status" value="1"/>
</dbReference>
<keyword evidence="5" id="KW-0092">Biotin</keyword>
<name>A0A381NZ91_9ZZZZ</name>
<organism evidence="9">
    <name type="scientific">marine metagenome</name>
    <dbReference type="NCBI Taxonomy" id="408172"/>
    <lineage>
        <taxon>unclassified sequences</taxon>
        <taxon>metagenomes</taxon>
        <taxon>ecological metagenomes</taxon>
    </lineage>
</organism>
<dbReference type="SUPFAM" id="SSF51246">
    <property type="entry name" value="Rudiment single hybrid motif"/>
    <property type="match status" value="1"/>
</dbReference>
<keyword evidence="4" id="KW-0067">ATP-binding</keyword>
<keyword evidence="2" id="KW-0436">Ligase</keyword>
<feature type="domain" description="Biotin carboxylation" evidence="8">
    <location>
        <begin position="1"/>
        <end position="433"/>
    </location>
</feature>
<dbReference type="Gene3D" id="2.40.50.100">
    <property type="match status" value="1"/>
</dbReference>
<dbReference type="Pfam" id="PF00364">
    <property type="entry name" value="Biotin_lipoyl"/>
    <property type="match status" value="1"/>
</dbReference>
<dbReference type="PROSITE" id="PS50979">
    <property type="entry name" value="BC"/>
    <property type="match status" value="1"/>
</dbReference>
<dbReference type="PANTHER" id="PTHR18866:SF33">
    <property type="entry name" value="METHYLCROTONOYL-COA CARBOXYLASE SUBUNIT ALPHA, MITOCHONDRIAL-RELATED"/>
    <property type="match status" value="1"/>
</dbReference>
<dbReference type="Gene3D" id="3.30.470.20">
    <property type="entry name" value="ATP-grasp fold, B domain"/>
    <property type="match status" value="1"/>
</dbReference>
<dbReference type="CDD" id="cd06850">
    <property type="entry name" value="biotinyl_domain"/>
    <property type="match status" value="1"/>
</dbReference>
<dbReference type="InterPro" id="IPR005481">
    <property type="entry name" value="BC-like_N"/>
</dbReference>
<dbReference type="Pfam" id="PF02786">
    <property type="entry name" value="CPSase_L_D2"/>
    <property type="match status" value="1"/>
</dbReference>
<evidence type="ECO:0000256" key="4">
    <source>
        <dbReference type="ARBA" id="ARBA00022840"/>
    </source>
</evidence>
<keyword evidence="3" id="KW-0547">Nucleotide-binding</keyword>
<dbReference type="GO" id="GO:0016874">
    <property type="term" value="F:ligase activity"/>
    <property type="evidence" value="ECO:0007669"/>
    <property type="project" value="UniProtKB-KW"/>
</dbReference>
<evidence type="ECO:0000256" key="3">
    <source>
        <dbReference type="ARBA" id="ARBA00022741"/>
    </source>
</evidence>
<accession>A0A381NZ91</accession>
<dbReference type="SUPFAM" id="SSF52440">
    <property type="entry name" value="PreATP-grasp domain"/>
    <property type="match status" value="1"/>
</dbReference>
<dbReference type="InterPro" id="IPR005479">
    <property type="entry name" value="CPAse_ATP-bd"/>
</dbReference>
<sequence>MSKILIANRGEIASRIIRSAHESNLLTVAIYTDTDKNSPYVREASQSIRIDSSYLDSHSIIKAAKKTNADAIHPGYGFLSENHEFAHLVKKEKLIWIGPPPEAVRIMGDKIEAKKYAKKAGLPILPSGKTEKSIKDIKYPLLIKAAAGGGGKGMRIVENELELKESIKLAKLEAKAAFGDDRIFIERYVRGSRHIEVQILADQFGNIIHLGERECSIQRRHQKIIEEAPSLRLSKHLREQLTTAAVALGQEINYESAGTIEFLFDDQSNDFWFLEMNTRLQVEHPVTEMVTGIDIVGEQIKIAQGKELKINQDDIQTEGHSIEARIYAEDPGNNFLPSTGKLIADNHTNKDDIRWDTGVEEGIEIGTDFDPMLAKVIAYGSTRGQAIEKLCRELQSVHFGGFTNNIEFLINILRDKNFIAGKTTTDFIELNQPTGHISLDESELLSIGITASLWLQGLNRYSATVQKHIPPGWHNARLPNQRTLFEMEGEVLEIQYKRQRDGSFMTSNDNKVLIHDWQTNSIDIEIDGFRHQSNISMNDDLLLVQHPQGSKILTILPRFKSSDSKLVKGSLVSPMPGKVIEIKIEQGQVVSRGEELVVIEAMKMNHTISADQDGVVKDIFIKVGDQLDLGESLLTLSKDESE</sequence>
<dbReference type="InterPro" id="IPR005482">
    <property type="entry name" value="Biotin_COase_C"/>
</dbReference>
<proteinExistence type="predicted"/>
<evidence type="ECO:0000259" key="6">
    <source>
        <dbReference type="PROSITE" id="PS50968"/>
    </source>
</evidence>
<dbReference type="PANTHER" id="PTHR18866">
    <property type="entry name" value="CARBOXYLASE:PYRUVATE/ACETYL-COA/PROPIONYL-COA CARBOXYLASE"/>
    <property type="match status" value="1"/>
</dbReference>
<dbReference type="PROSITE" id="PS00867">
    <property type="entry name" value="CPSASE_2"/>
    <property type="match status" value="1"/>
</dbReference>
<dbReference type="Pfam" id="PF00289">
    <property type="entry name" value="Biotin_carb_N"/>
    <property type="match status" value="1"/>
</dbReference>
<dbReference type="SUPFAM" id="SSF56059">
    <property type="entry name" value="Glutathione synthetase ATP-binding domain-like"/>
    <property type="match status" value="1"/>
</dbReference>
<gene>
    <name evidence="9" type="ORF">METZ01_LOCUS12353</name>
</gene>
<evidence type="ECO:0000259" key="8">
    <source>
        <dbReference type="PROSITE" id="PS50979"/>
    </source>
</evidence>
<dbReference type="PROSITE" id="PS00866">
    <property type="entry name" value="CPSASE_1"/>
    <property type="match status" value="1"/>
</dbReference>
<dbReference type="InterPro" id="IPR011761">
    <property type="entry name" value="ATP-grasp"/>
</dbReference>
<dbReference type="Pfam" id="PF02785">
    <property type="entry name" value="Biotin_carb_C"/>
    <property type="match status" value="1"/>
</dbReference>
<dbReference type="PROSITE" id="PS50975">
    <property type="entry name" value="ATP_GRASP"/>
    <property type="match status" value="1"/>
</dbReference>
<dbReference type="EMBL" id="UINC01000682">
    <property type="protein sequence ID" value="SUZ59499.1"/>
    <property type="molecule type" value="Genomic_DNA"/>
</dbReference>
<dbReference type="InterPro" id="IPR011053">
    <property type="entry name" value="Single_hybrid_motif"/>
</dbReference>
<dbReference type="InterPro" id="IPR011054">
    <property type="entry name" value="Rudment_hybrid_motif"/>
</dbReference>
<evidence type="ECO:0008006" key="10">
    <source>
        <dbReference type="Google" id="ProtNLM"/>
    </source>
</evidence>
<dbReference type="InterPro" id="IPR000089">
    <property type="entry name" value="Biotin_lipoyl"/>
</dbReference>
<dbReference type="SMART" id="SM00878">
    <property type="entry name" value="Biotin_carb_C"/>
    <property type="match status" value="1"/>
</dbReference>
<evidence type="ECO:0000259" key="7">
    <source>
        <dbReference type="PROSITE" id="PS50975"/>
    </source>
</evidence>
<feature type="domain" description="ATP-grasp" evidence="7">
    <location>
        <begin position="114"/>
        <end position="304"/>
    </location>
</feature>
<dbReference type="GO" id="GO:0005524">
    <property type="term" value="F:ATP binding"/>
    <property type="evidence" value="ECO:0007669"/>
    <property type="project" value="UniProtKB-KW"/>
</dbReference>
<dbReference type="InterPro" id="IPR001882">
    <property type="entry name" value="Biotin_BS"/>
</dbReference>
<dbReference type="GO" id="GO:0046872">
    <property type="term" value="F:metal ion binding"/>
    <property type="evidence" value="ECO:0007669"/>
    <property type="project" value="InterPro"/>
</dbReference>
<protein>
    <recommendedName>
        <fullName evidence="10">Lipoyl-binding domain-containing protein</fullName>
    </recommendedName>
</protein>
<evidence type="ECO:0000313" key="9">
    <source>
        <dbReference type="EMBL" id="SUZ59499.1"/>
    </source>
</evidence>
<dbReference type="InterPro" id="IPR011764">
    <property type="entry name" value="Biotin_carboxylation_dom"/>
</dbReference>
<dbReference type="PROSITE" id="PS50968">
    <property type="entry name" value="BIOTINYL_LIPOYL"/>
    <property type="match status" value="1"/>
</dbReference>
<evidence type="ECO:0000256" key="2">
    <source>
        <dbReference type="ARBA" id="ARBA00022598"/>
    </source>
</evidence>
<dbReference type="PROSITE" id="PS00188">
    <property type="entry name" value="BIOTIN"/>
    <property type="match status" value="1"/>
</dbReference>
<comment type="cofactor">
    <cofactor evidence="1">
        <name>biotin</name>
        <dbReference type="ChEBI" id="CHEBI:57586"/>
    </cofactor>
</comment>
<evidence type="ECO:0000256" key="1">
    <source>
        <dbReference type="ARBA" id="ARBA00001953"/>
    </source>
</evidence>
<dbReference type="AlphaFoldDB" id="A0A381NZ91"/>
<evidence type="ECO:0000256" key="5">
    <source>
        <dbReference type="ARBA" id="ARBA00023267"/>
    </source>
</evidence>
<dbReference type="FunFam" id="2.40.50.100:FF:000003">
    <property type="entry name" value="Acetyl-CoA carboxylase biotin carboxyl carrier protein"/>
    <property type="match status" value="1"/>
</dbReference>
<feature type="domain" description="Lipoyl-binding" evidence="6">
    <location>
        <begin position="564"/>
        <end position="637"/>
    </location>
</feature>
<dbReference type="InterPro" id="IPR050856">
    <property type="entry name" value="Biotin_carboxylase_complex"/>
</dbReference>
<reference evidence="9" key="1">
    <citation type="submission" date="2018-05" db="EMBL/GenBank/DDBJ databases">
        <authorList>
            <person name="Lanie J.A."/>
            <person name="Ng W.-L."/>
            <person name="Kazmierczak K.M."/>
            <person name="Andrzejewski T.M."/>
            <person name="Davidsen T.M."/>
            <person name="Wayne K.J."/>
            <person name="Tettelin H."/>
            <person name="Glass J.I."/>
            <person name="Rusch D."/>
            <person name="Podicherti R."/>
            <person name="Tsui H.-C.T."/>
            <person name="Winkler M.E."/>
        </authorList>
    </citation>
    <scope>NUCLEOTIDE SEQUENCE</scope>
</reference>
<dbReference type="InterPro" id="IPR016185">
    <property type="entry name" value="PreATP-grasp_dom_sf"/>
</dbReference>